<evidence type="ECO:0000313" key="2">
    <source>
        <dbReference type="EMBL" id="OWR46819.1"/>
    </source>
</evidence>
<dbReference type="Proteomes" id="UP000007151">
    <property type="component" value="Unassembled WGS sequence"/>
</dbReference>
<sequence length="83" mass="9884">MVVYTLKQRWEILRLYFENHGNIAECVRKLHTDFGRREAPSALYVHYLVKKVKETANFIDKPKRAKPETVRTPEKIEHFGDII</sequence>
<dbReference type="AlphaFoldDB" id="A0A212EZ92"/>
<accession>A0A212EZ92</accession>
<gene>
    <name evidence="2" type="ORF">KGM_205966</name>
</gene>
<keyword evidence="3" id="KW-1185">Reference proteome</keyword>
<dbReference type="Pfam" id="PF16087">
    <property type="entry name" value="DUF4817"/>
    <property type="match status" value="1"/>
</dbReference>
<dbReference type="EMBL" id="AGBW02011327">
    <property type="protein sequence ID" value="OWR46819.1"/>
    <property type="molecule type" value="Genomic_DNA"/>
</dbReference>
<reference evidence="2 3" key="1">
    <citation type="journal article" date="2011" name="Cell">
        <title>The monarch butterfly genome yields insights into long-distance migration.</title>
        <authorList>
            <person name="Zhan S."/>
            <person name="Merlin C."/>
            <person name="Boore J.L."/>
            <person name="Reppert S.M."/>
        </authorList>
    </citation>
    <scope>NUCLEOTIDE SEQUENCE [LARGE SCALE GENOMIC DNA]</scope>
    <source>
        <strain evidence="2">F-2</strain>
    </source>
</reference>
<name>A0A212EZ92_DANPL</name>
<organism evidence="2 3">
    <name type="scientific">Danaus plexippus plexippus</name>
    <dbReference type="NCBI Taxonomy" id="278856"/>
    <lineage>
        <taxon>Eukaryota</taxon>
        <taxon>Metazoa</taxon>
        <taxon>Ecdysozoa</taxon>
        <taxon>Arthropoda</taxon>
        <taxon>Hexapoda</taxon>
        <taxon>Insecta</taxon>
        <taxon>Pterygota</taxon>
        <taxon>Neoptera</taxon>
        <taxon>Endopterygota</taxon>
        <taxon>Lepidoptera</taxon>
        <taxon>Glossata</taxon>
        <taxon>Ditrysia</taxon>
        <taxon>Papilionoidea</taxon>
        <taxon>Nymphalidae</taxon>
        <taxon>Danainae</taxon>
        <taxon>Danaini</taxon>
        <taxon>Danaina</taxon>
        <taxon>Danaus</taxon>
        <taxon>Danaus</taxon>
    </lineage>
</organism>
<protein>
    <recommendedName>
        <fullName evidence="1">DUF4817 domain-containing protein</fullName>
    </recommendedName>
</protein>
<dbReference type="KEGG" id="dpl:KGM_205966"/>
<dbReference type="InParanoid" id="A0A212EZ92"/>
<evidence type="ECO:0000313" key="3">
    <source>
        <dbReference type="Proteomes" id="UP000007151"/>
    </source>
</evidence>
<evidence type="ECO:0000259" key="1">
    <source>
        <dbReference type="Pfam" id="PF16087"/>
    </source>
</evidence>
<feature type="domain" description="DUF4817" evidence="1">
    <location>
        <begin position="5"/>
        <end position="55"/>
    </location>
</feature>
<comment type="caution">
    <text evidence="2">The sequence shown here is derived from an EMBL/GenBank/DDBJ whole genome shotgun (WGS) entry which is preliminary data.</text>
</comment>
<proteinExistence type="predicted"/>
<dbReference type="InterPro" id="IPR032135">
    <property type="entry name" value="DUF4817"/>
</dbReference>